<organism evidence="9 10">
    <name type="scientific">Ureibacillus aquaedulcis</name>
    <dbReference type="NCBI Taxonomy" id="3058421"/>
    <lineage>
        <taxon>Bacteria</taxon>
        <taxon>Bacillati</taxon>
        <taxon>Bacillota</taxon>
        <taxon>Bacilli</taxon>
        <taxon>Bacillales</taxon>
        <taxon>Caryophanaceae</taxon>
        <taxon>Ureibacillus</taxon>
    </lineage>
</organism>
<dbReference type="SUPFAM" id="SSF51735">
    <property type="entry name" value="NAD(P)-binding Rossmann-fold domains"/>
    <property type="match status" value="1"/>
</dbReference>
<keyword evidence="10" id="KW-1185">Reference proteome</keyword>
<reference evidence="9" key="1">
    <citation type="submission" date="2023-07" db="EMBL/GenBank/DDBJ databases">
        <title>Ureibacillus sp. isolated from freshwater well.</title>
        <authorList>
            <person name="Kirdat K."/>
            <person name="Bhatt A."/>
            <person name="Teware R."/>
            <person name="Bhavsar Y."/>
            <person name="Yadav A."/>
        </authorList>
    </citation>
    <scope>NUCLEOTIDE SEQUENCE</scope>
    <source>
        <strain evidence="9">BA0131</strain>
    </source>
</reference>
<dbReference type="Pfam" id="PF03721">
    <property type="entry name" value="UDPG_MGDP_dh_N"/>
    <property type="match status" value="1"/>
</dbReference>
<protein>
    <recommendedName>
        <fullName evidence="3 7">UDP-glucose 6-dehydrogenase</fullName>
        <ecNumber evidence="3 7">1.1.1.22</ecNumber>
    </recommendedName>
</protein>
<comment type="pathway">
    <text evidence="1">Nucleotide-sugar biosynthesis; UDP-alpha-D-glucuronate biosynthesis; UDP-alpha-D-glucuronate from UDP-alpha-D-glucose: step 1/1.</text>
</comment>
<comment type="caution">
    <text evidence="9">The sequence shown here is derived from an EMBL/GenBank/DDBJ whole genome shotgun (WGS) entry which is preliminary data.</text>
</comment>
<dbReference type="Pfam" id="PF03720">
    <property type="entry name" value="UDPG_MGDP_dh_C"/>
    <property type="match status" value="1"/>
</dbReference>
<accession>A0ABT8GLB6</accession>
<keyword evidence="4 7" id="KW-0560">Oxidoreductase</keyword>
<comment type="catalytic activity">
    <reaction evidence="6 7">
        <text>UDP-alpha-D-glucose + 2 NAD(+) + H2O = UDP-alpha-D-glucuronate + 2 NADH + 3 H(+)</text>
        <dbReference type="Rhea" id="RHEA:23596"/>
        <dbReference type="ChEBI" id="CHEBI:15377"/>
        <dbReference type="ChEBI" id="CHEBI:15378"/>
        <dbReference type="ChEBI" id="CHEBI:57540"/>
        <dbReference type="ChEBI" id="CHEBI:57945"/>
        <dbReference type="ChEBI" id="CHEBI:58052"/>
        <dbReference type="ChEBI" id="CHEBI:58885"/>
        <dbReference type="EC" id="1.1.1.22"/>
    </reaction>
</comment>
<dbReference type="InterPro" id="IPR001732">
    <property type="entry name" value="UDP-Glc/GDP-Man_DH_N"/>
</dbReference>
<feature type="domain" description="UDP-glucose/GDP-mannose dehydrogenase C-terminal" evidence="8">
    <location>
        <begin position="315"/>
        <end position="416"/>
    </location>
</feature>
<evidence type="ECO:0000313" key="10">
    <source>
        <dbReference type="Proteomes" id="UP001172743"/>
    </source>
</evidence>
<dbReference type="InterPro" id="IPR014026">
    <property type="entry name" value="UDP-Glc/GDP-Man_DH_dimer"/>
</dbReference>
<dbReference type="PIRSF" id="PIRSF500134">
    <property type="entry name" value="UDPglc_DH_bac"/>
    <property type="match status" value="1"/>
</dbReference>
<dbReference type="PANTHER" id="PTHR43750">
    <property type="entry name" value="UDP-GLUCOSE 6-DEHYDROGENASE TUAD"/>
    <property type="match status" value="1"/>
</dbReference>
<dbReference type="Proteomes" id="UP001172743">
    <property type="component" value="Unassembled WGS sequence"/>
</dbReference>
<dbReference type="Pfam" id="PF00984">
    <property type="entry name" value="UDPG_MGDP_dh"/>
    <property type="match status" value="1"/>
</dbReference>
<dbReference type="SUPFAM" id="SSF48179">
    <property type="entry name" value="6-phosphogluconate dehydrogenase C-terminal domain-like"/>
    <property type="match status" value="1"/>
</dbReference>
<dbReference type="PANTHER" id="PTHR43750:SF3">
    <property type="entry name" value="UDP-GLUCOSE 6-DEHYDROGENASE TUAD"/>
    <property type="match status" value="1"/>
</dbReference>
<dbReference type="GO" id="GO:0016491">
    <property type="term" value="F:oxidoreductase activity"/>
    <property type="evidence" value="ECO:0007669"/>
    <property type="project" value="UniProtKB-KW"/>
</dbReference>
<sequence>MMNVAVIGTGYVGLVTGVVLSEIGHTVTCIDIDEKKVEIMQKGKSPIYEPGLEDLLVKNISKNRLAFTTNHKKAFEKSEIIFIAVGTPQSESGAADLKYIKQAAKDIAQYITNDTVVVVKSTVPVGTNDLVENIIKQELKLDVKVEVVSNPEFLREGHAIHDTFHGDRIVIGSDKEKPGDKIEALFTPLKLPIVRTNRRSAEMIKYAANAFLAVKISYINQIANLCEKLDADVNAVAEGIGMDSRIGRAFLNAGLGYGGSCFPKDTEALAFLAKEYNTSLNIVDAAIQANSNQSEIFTQKIIDRFKGNVQGKSFAILGLAFKPNTDDLREAPALKIIEKLLSLGAKVKVYDPIVQHLNEYQAGVLEHCQSIQECMDNVDATLLVTEWDEFIENDWKELRKYPNQPLLFDGRNILPTDKLVKLGWQVEGIGQAQKRKSVEVI</sequence>
<evidence type="ECO:0000259" key="8">
    <source>
        <dbReference type="SMART" id="SM00984"/>
    </source>
</evidence>
<dbReference type="Gene3D" id="3.40.50.720">
    <property type="entry name" value="NAD(P)-binding Rossmann-like Domain"/>
    <property type="match status" value="2"/>
</dbReference>
<dbReference type="SUPFAM" id="SSF52413">
    <property type="entry name" value="UDP-glucose/GDP-mannose dehydrogenase C-terminal domain"/>
    <property type="match status" value="1"/>
</dbReference>
<dbReference type="InterPro" id="IPR008927">
    <property type="entry name" value="6-PGluconate_DH-like_C_sf"/>
</dbReference>
<evidence type="ECO:0000313" key="9">
    <source>
        <dbReference type="EMBL" id="MDN4492208.1"/>
    </source>
</evidence>
<dbReference type="InterPro" id="IPR028357">
    <property type="entry name" value="UDPglc_DH_bac"/>
</dbReference>
<dbReference type="InterPro" id="IPR036291">
    <property type="entry name" value="NAD(P)-bd_dom_sf"/>
</dbReference>
<dbReference type="InterPro" id="IPR014027">
    <property type="entry name" value="UDP-Glc/GDP-Man_DH_C"/>
</dbReference>
<keyword evidence="5 7" id="KW-0520">NAD</keyword>
<dbReference type="PIRSF" id="PIRSF000124">
    <property type="entry name" value="UDPglc_GDPman_dh"/>
    <property type="match status" value="1"/>
</dbReference>
<dbReference type="InterPro" id="IPR036220">
    <property type="entry name" value="UDP-Glc/GDP-Man_DH_C_sf"/>
</dbReference>
<comment type="similarity">
    <text evidence="2 7">Belongs to the UDP-glucose/GDP-mannose dehydrogenase family.</text>
</comment>
<gene>
    <name evidence="9" type="ORF">QYB95_01530</name>
</gene>
<dbReference type="EMBL" id="JAUHTQ010000001">
    <property type="protein sequence ID" value="MDN4492208.1"/>
    <property type="molecule type" value="Genomic_DNA"/>
</dbReference>
<evidence type="ECO:0000256" key="2">
    <source>
        <dbReference type="ARBA" id="ARBA00006601"/>
    </source>
</evidence>
<evidence type="ECO:0000256" key="4">
    <source>
        <dbReference type="ARBA" id="ARBA00023002"/>
    </source>
</evidence>
<dbReference type="NCBIfam" id="TIGR03026">
    <property type="entry name" value="NDP-sugDHase"/>
    <property type="match status" value="1"/>
</dbReference>
<name>A0ABT8GLB6_9BACL</name>
<dbReference type="SMART" id="SM00984">
    <property type="entry name" value="UDPG_MGDP_dh_C"/>
    <property type="match status" value="1"/>
</dbReference>
<evidence type="ECO:0000256" key="5">
    <source>
        <dbReference type="ARBA" id="ARBA00023027"/>
    </source>
</evidence>
<dbReference type="Gene3D" id="1.20.5.100">
    <property type="entry name" value="Cytochrome c1, transmembrane anchor, C-terminal"/>
    <property type="match status" value="1"/>
</dbReference>
<dbReference type="EC" id="1.1.1.22" evidence="3 7"/>
<dbReference type="InterPro" id="IPR017476">
    <property type="entry name" value="UDP-Glc/GDP-Man"/>
</dbReference>
<evidence type="ECO:0000256" key="7">
    <source>
        <dbReference type="PIRNR" id="PIRNR000124"/>
    </source>
</evidence>
<evidence type="ECO:0000256" key="3">
    <source>
        <dbReference type="ARBA" id="ARBA00012954"/>
    </source>
</evidence>
<evidence type="ECO:0000256" key="6">
    <source>
        <dbReference type="ARBA" id="ARBA00047473"/>
    </source>
</evidence>
<proteinExistence type="inferred from homology"/>
<evidence type="ECO:0000256" key="1">
    <source>
        <dbReference type="ARBA" id="ARBA00004701"/>
    </source>
</evidence>